<dbReference type="EMBL" id="CAUYUJ010010595">
    <property type="protein sequence ID" value="CAK0829790.1"/>
    <property type="molecule type" value="Genomic_DNA"/>
</dbReference>
<evidence type="ECO:0008006" key="4">
    <source>
        <dbReference type="Google" id="ProtNLM"/>
    </source>
</evidence>
<dbReference type="Proteomes" id="UP001189429">
    <property type="component" value="Unassembled WGS sequence"/>
</dbReference>
<sequence>VPDSELLLLSKKFGLDREAESKLSDVLAKYDKEKRREYMADLDKHLETSSRPSAMIMMSLKKLGEGLPLGRPGPPAPGCWLEKQKRQEKAGADDKDKERDRDGHRDKGGRDRDRDRDRGGRARTAPRRRRCRR</sequence>
<evidence type="ECO:0000313" key="3">
    <source>
        <dbReference type="Proteomes" id="UP001189429"/>
    </source>
</evidence>
<protein>
    <recommendedName>
        <fullName evidence="4">RNA helicase</fullName>
    </recommendedName>
</protein>
<organism evidence="2 3">
    <name type="scientific">Prorocentrum cordatum</name>
    <dbReference type="NCBI Taxonomy" id="2364126"/>
    <lineage>
        <taxon>Eukaryota</taxon>
        <taxon>Sar</taxon>
        <taxon>Alveolata</taxon>
        <taxon>Dinophyceae</taxon>
        <taxon>Prorocentrales</taxon>
        <taxon>Prorocentraceae</taxon>
        <taxon>Prorocentrum</taxon>
    </lineage>
</organism>
<evidence type="ECO:0000313" key="2">
    <source>
        <dbReference type="EMBL" id="CAK0829790.1"/>
    </source>
</evidence>
<gene>
    <name evidence="2" type="ORF">PCOR1329_LOCUS28618</name>
</gene>
<evidence type="ECO:0000256" key="1">
    <source>
        <dbReference type="SAM" id="MobiDB-lite"/>
    </source>
</evidence>
<keyword evidence="3" id="KW-1185">Reference proteome</keyword>
<feature type="compositionally biased region" description="Basic residues" evidence="1">
    <location>
        <begin position="124"/>
        <end position="133"/>
    </location>
</feature>
<reference evidence="2" key="1">
    <citation type="submission" date="2023-10" db="EMBL/GenBank/DDBJ databases">
        <authorList>
            <person name="Chen Y."/>
            <person name="Shah S."/>
            <person name="Dougan E. K."/>
            <person name="Thang M."/>
            <person name="Chan C."/>
        </authorList>
    </citation>
    <scope>NUCLEOTIDE SEQUENCE [LARGE SCALE GENOMIC DNA]</scope>
</reference>
<feature type="compositionally biased region" description="Basic and acidic residues" evidence="1">
    <location>
        <begin position="82"/>
        <end position="120"/>
    </location>
</feature>
<name>A0ABN9SD04_9DINO</name>
<feature type="region of interest" description="Disordered" evidence="1">
    <location>
        <begin position="64"/>
        <end position="133"/>
    </location>
</feature>
<proteinExistence type="predicted"/>
<feature type="non-terminal residue" evidence="2">
    <location>
        <position position="1"/>
    </location>
</feature>
<feature type="non-terminal residue" evidence="2">
    <location>
        <position position="133"/>
    </location>
</feature>
<comment type="caution">
    <text evidence="2">The sequence shown here is derived from an EMBL/GenBank/DDBJ whole genome shotgun (WGS) entry which is preliminary data.</text>
</comment>
<accession>A0ABN9SD04</accession>